<dbReference type="STRING" id="856793.MICA_822"/>
<reference evidence="1 2" key="1">
    <citation type="journal article" date="2011" name="BMC Genomics">
        <title>Genomic insights into an obligate epibiotic bacterial predator: Micavibrio aeruginosavorus ARL-13.</title>
        <authorList>
            <person name="Wang Z."/>
            <person name="Kadouri D."/>
            <person name="Wu M."/>
        </authorList>
    </citation>
    <scope>NUCLEOTIDE SEQUENCE [LARGE SCALE GENOMIC DNA]</scope>
    <source>
        <strain evidence="1 2">ARL-13</strain>
    </source>
</reference>
<proteinExistence type="predicted"/>
<dbReference type="InterPro" id="IPR007709">
    <property type="entry name" value="N-FG_amidohydro"/>
</dbReference>
<dbReference type="Gene3D" id="3.40.630.40">
    <property type="entry name" value="Zn-dependent exopeptidases"/>
    <property type="match status" value="1"/>
</dbReference>
<accession>G2KRA8</accession>
<name>G2KRA8_MICAA</name>
<evidence type="ECO:0000313" key="2">
    <source>
        <dbReference type="Proteomes" id="UP000009286"/>
    </source>
</evidence>
<organism evidence="1 2">
    <name type="scientific">Micavibrio aeruginosavorus (strain ARL-13)</name>
    <dbReference type="NCBI Taxonomy" id="856793"/>
    <lineage>
        <taxon>Bacteria</taxon>
        <taxon>Pseudomonadati</taxon>
        <taxon>Bdellovibrionota</taxon>
        <taxon>Bdellovibrionia</taxon>
        <taxon>Bdellovibrionales</taxon>
        <taxon>Pseudobdellovibrionaceae</taxon>
        <taxon>Micavibrio</taxon>
    </lineage>
</organism>
<dbReference type="RefSeq" id="WP_014102378.1">
    <property type="nucleotide sequence ID" value="NC_016026.1"/>
</dbReference>
<gene>
    <name evidence="1" type="ordered locus">MICA_822</name>
</gene>
<dbReference type="Proteomes" id="UP000009286">
    <property type="component" value="Chromosome"/>
</dbReference>
<dbReference type="Pfam" id="PF05013">
    <property type="entry name" value="FGase"/>
    <property type="match status" value="1"/>
</dbReference>
<dbReference type="GO" id="GO:0016787">
    <property type="term" value="F:hydrolase activity"/>
    <property type="evidence" value="ECO:0007669"/>
    <property type="project" value="UniProtKB-KW"/>
</dbReference>
<keyword evidence="2" id="KW-1185">Reference proteome</keyword>
<dbReference type="OrthoDB" id="9802050at2"/>
<dbReference type="EMBL" id="CP002382">
    <property type="protein sequence ID" value="AEP09155.1"/>
    <property type="molecule type" value="Genomic_DNA"/>
</dbReference>
<evidence type="ECO:0000313" key="1">
    <source>
        <dbReference type="EMBL" id="AEP09155.1"/>
    </source>
</evidence>
<sequence length="309" mass="35279">MMINQLPPPLHRDRLYHVTKPRTREVPVIFDSPHSGRDYPDDFGYACDFDMLQRAEDNDVDHLFDTVADAGGTLLCALFPRCYIDTNRAEDDIDVDLLSEKWPGPLRPSMRSYAGIGLIRRLVRPGVPVYDKQLSVRAIQHRIHNYYHPYHACLKHLIDDAHYRYGQVWHINCHSMPSAAAMTLPARGPFPAAPTVPPVFPAQPDFVLGDRDGTSCDIAFTHTLRDFLRGLGYKVSVNNPYKGVELVRRYADPARGRHSIQIEINKALYWDEVKNKRNKNYNALKDDIDKLVTFSANYAEQHLVNLAAD</sequence>
<dbReference type="KEGG" id="mai:MICA_822"/>
<dbReference type="SUPFAM" id="SSF53187">
    <property type="entry name" value="Zn-dependent exopeptidases"/>
    <property type="match status" value="1"/>
</dbReference>
<protein>
    <submittedName>
        <fullName evidence="1">N-formylglutamate amidohydrolase</fullName>
    </submittedName>
</protein>
<dbReference type="HOGENOM" id="CLU_069318_1_0_5"/>
<dbReference type="AlphaFoldDB" id="G2KRA8"/>
<dbReference type="eggNOG" id="COG3741">
    <property type="taxonomic scope" value="Bacteria"/>
</dbReference>
<keyword evidence="1" id="KW-0378">Hydrolase</keyword>